<proteinExistence type="predicted"/>
<organism evidence="1">
    <name type="scientific">Rhizophora mucronata</name>
    <name type="common">Asiatic mangrove</name>
    <dbReference type="NCBI Taxonomy" id="61149"/>
    <lineage>
        <taxon>Eukaryota</taxon>
        <taxon>Viridiplantae</taxon>
        <taxon>Streptophyta</taxon>
        <taxon>Embryophyta</taxon>
        <taxon>Tracheophyta</taxon>
        <taxon>Spermatophyta</taxon>
        <taxon>Magnoliopsida</taxon>
        <taxon>eudicotyledons</taxon>
        <taxon>Gunneridae</taxon>
        <taxon>Pentapetalae</taxon>
        <taxon>rosids</taxon>
        <taxon>fabids</taxon>
        <taxon>Malpighiales</taxon>
        <taxon>Rhizophoraceae</taxon>
        <taxon>Rhizophora</taxon>
    </lineage>
</organism>
<accession>A0A2P2QTD0</accession>
<reference evidence="1" key="1">
    <citation type="submission" date="2018-02" db="EMBL/GenBank/DDBJ databases">
        <title>Rhizophora mucronata_Transcriptome.</title>
        <authorList>
            <person name="Meera S.P."/>
            <person name="Sreeshan A."/>
            <person name="Augustine A."/>
        </authorList>
    </citation>
    <scope>NUCLEOTIDE SEQUENCE</scope>
    <source>
        <tissue evidence="1">Leaf</tissue>
    </source>
</reference>
<sequence>MSYLKEFLKLFYFKVVFITSTNKP</sequence>
<dbReference type="EMBL" id="GGEC01089640">
    <property type="protein sequence ID" value="MBX70124.1"/>
    <property type="molecule type" value="Transcribed_RNA"/>
</dbReference>
<protein>
    <submittedName>
        <fullName evidence="1">Uncharacterized protein</fullName>
    </submittedName>
</protein>
<evidence type="ECO:0000313" key="1">
    <source>
        <dbReference type="EMBL" id="MBX70124.1"/>
    </source>
</evidence>
<name>A0A2P2QTD0_RHIMU</name>
<dbReference type="AlphaFoldDB" id="A0A2P2QTD0"/>